<accession>A0A419W326</accession>
<dbReference type="AlphaFoldDB" id="A0A419W326"/>
<dbReference type="RefSeq" id="WP_147377098.1">
    <property type="nucleotide sequence ID" value="NZ_RAPN01000001.1"/>
</dbReference>
<comment type="caution">
    <text evidence="1">The sequence shown here is derived from an EMBL/GenBank/DDBJ whole genome shotgun (WGS) entry which is preliminary data.</text>
</comment>
<gene>
    <name evidence="1" type="ORF">BC643_0197</name>
</gene>
<evidence type="ECO:0000313" key="1">
    <source>
        <dbReference type="EMBL" id="RKD89863.1"/>
    </source>
</evidence>
<keyword evidence="2" id="KW-1185">Reference proteome</keyword>
<name>A0A419W326_9BACT</name>
<organism evidence="1 2">
    <name type="scientific">Mangrovibacterium diazotrophicum</name>
    <dbReference type="NCBI Taxonomy" id="1261403"/>
    <lineage>
        <taxon>Bacteria</taxon>
        <taxon>Pseudomonadati</taxon>
        <taxon>Bacteroidota</taxon>
        <taxon>Bacteroidia</taxon>
        <taxon>Marinilabiliales</taxon>
        <taxon>Prolixibacteraceae</taxon>
        <taxon>Mangrovibacterium</taxon>
    </lineage>
</organism>
<proteinExistence type="predicted"/>
<dbReference type="EMBL" id="RAPN01000001">
    <property type="protein sequence ID" value="RKD89863.1"/>
    <property type="molecule type" value="Genomic_DNA"/>
</dbReference>
<evidence type="ECO:0000313" key="2">
    <source>
        <dbReference type="Proteomes" id="UP000283387"/>
    </source>
</evidence>
<sequence>MRRFIPLFIILLIVNVLYANSPEKANASAVATSDLNGMYESVVDLQPNWSKSKKSLVRFHLFIYDFKANYPVKIDENTQQKVFAHPVLVYKEVFYQDKKAAKAPQREFFSGHAYIFDNVVEIHSNPGKNGAKDVLEADAEKGYINTGVFELCRLDRFVKVADLQSGEVEIPLNGAVRGVFTKKSTYEELPAIFSPYLELAIRQHQNALGNYIMARNGYKSYSTYLYAQNASWSDSLVDVYVRNRSWEYGKKNPSVDFIKYIENELLSTAGNVNTGLASELMYFPRLKTLRVHMDATDDDNSSNILNLNIECLAGDLEYAAEYTEAGKALIQKATQADEQRALAK</sequence>
<protein>
    <submittedName>
        <fullName evidence="1">Uncharacterized protein</fullName>
    </submittedName>
</protein>
<reference evidence="1 2" key="1">
    <citation type="submission" date="2018-09" db="EMBL/GenBank/DDBJ databases">
        <title>Genomic Encyclopedia of Archaeal and Bacterial Type Strains, Phase II (KMG-II): from individual species to whole genera.</title>
        <authorList>
            <person name="Goeker M."/>
        </authorList>
    </citation>
    <scope>NUCLEOTIDE SEQUENCE [LARGE SCALE GENOMIC DNA]</scope>
    <source>
        <strain evidence="1 2">DSM 27148</strain>
    </source>
</reference>
<dbReference type="Proteomes" id="UP000283387">
    <property type="component" value="Unassembled WGS sequence"/>
</dbReference>